<name>A0A382T2F5_9ZZZZ</name>
<sequence>VAGTCLADFGHHVTCVDNDQGKVDILNSGGNLPIYEIGLSDLVRRNAASDRLKFSTDLTNAVQDSTVIFIAVGTEPSGDGSADLSSVFEVAAKIGLVMDGYKVIVNKSTVPVGTGARVTEIISK</sequence>
<dbReference type="SUPFAM" id="SSF51735">
    <property type="entry name" value="NAD(P)-binding Rossmann-fold domains"/>
    <property type="match status" value="1"/>
</dbReference>
<dbReference type="EMBL" id="UINC01132952">
    <property type="protein sequence ID" value="SVD15588.1"/>
    <property type="molecule type" value="Genomic_DNA"/>
</dbReference>
<feature type="non-terminal residue" evidence="2">
    <location>
        <position position="1"/>
    </location>
</feature>
<proteinExistence type="predicted"/>
<accession>A0A382T2F5</accession>
<reference evidence="2" key="1">
    <citation type="submission" date="2018-05" db="EMBL/GenBank/DDBJ databases">
        <authorList>
            <person name="Lanie J.A."/>
            <person name="Ng W.-L."/>
            <person name="Kazmierczak K.M."/>
            <person name="Andrzejewski T.M."/>
            <person name="Davidsen T.M."/>
            <person name="Wayne K.J."/>
            <person name="Tettelin H."/>
            <person name="Glass J.I."/>
            <person name="Rusch D."/>
            <person name="Podicherti R."/>
            <person name="Tsui H.-C.T."/>
            <person name="Winkler M.E."/>
        </authorList>
    </citation>
    <scope>NUCLEOTIDE SEQUENCE</scope>
</reference>
<evidence type="ECO:0000313" key="2">
    <source>
        <dbReference type="EMBL" id="SVD15588.1"/>
    </source>
</evidence>
<organism evidence="2">
    <name type="scientific">marine metagenome</name>
    <dbReference type="NCBI Taxonomy" id="408172"/>
    <lineage>
        <taxon>unclassified sequences</taxon>
        <taxon>metagenomes</taxon>
        <taxon>ecological metagenomes</taxon>
    </lineage>
</organism>
<evidence type="ECO:0000259" key="1">
    <source>
        <dbReference type="Pfam" id="PF03721"/>
    </source>
</evidence>
<gene>
    <name evidence="2" type="ORF">METZ01_LOCUS368442</name>
</gene>
<dbReference type="GO" id="GO:0016616">
    <property type="term" value="F:oxidoreductase activity, acting on the CH-OH group of donors, NAD or NADP as acceptor"/>
    <property type="evidence" value="ECO:0007669"/>
    <property type="project" value="InterPro"/>
</dbReference>
<dbReference type="PANTHER" id="PTHR43750:SF3">
    <property type="entry name" value="UDP-GLUCOSE 6-DEHYDROGENASE TUAD"/>
    <property type="match status" value="1"/>
</dbReference>
<dbReference type="InterPro" id="IPR001732">
    <property type="entry name" value="UDP-Glc/GDP-Man_DH_N"/>
</dbReference>
<dbReference type="PANTHER" id="PTHR43750">
    <property type="entry name" value="UDP-GLUCOSE 6-DEHYDROGENASE TUAD"/>
    <property type="match status" value="1"/>
</dbReference>
<feature type="domain" description="UDP-glucose/GDP-mannose dehydrogenase N-terminal" evidence="1">
    <location>
        <begin position="2"/>
        <end position="122"/>
    </location>
</feature>
<dbReference type="Pfam" id="PF03721">
    <property type="entry name" value="UDPG_MGDP_dh_N"/>
    <property type="match status" value="1"/>
</dbReference>
<dbReference type="AlphaFoldDB" id="A0A382T2F5"/>
<feature type="non-terminal residue" evidence="2">
    <location>
        <position position="124"/>
    </location>
</feature>
<dbReference type="GO" id="GO:0051287">
    <property type="term" value="F:NAD binding"/>
    <property type="evidence" value="ECO:0007669"/>
    <property type="project" value="InterPro"/>
</dbReference>
<dbReference type="InterPro" id="IPR036291">
    <property type="entry name" value="NAD(P)-bd_dom_sf"/>
</dbReference>
<dbReference type="Gene3D" id="3.40.50.720">
    <property type="entry name" value="NAD(P)-binding Rossmann-like Domain"/>
    <property type="match status" value="1"/>
</dbReference>
<protein>
    <recommendedName>
        <fullName evidence="1">UDP-glucose/GDP-mannose dehydrogenase N-terminal domain-containing protein</fullName>
    </recommendedName>
</protein>